<reference evidence="3 4" key="1">
    <citation type="journal article" date="2018" name="Cell">
        <title>The Chara Genome: Secondary Complexity and Implications for Plant Terrestrialization.</title>
        <authorList>
            <person name="Nishiyama T."/>
            <person name="Sakayama H."/>
            <person name="Vries J.D."/>
            <person name="Buschmann H."/>
            <person name="Saint-Marcoux D."/>
            <person name="Ullrich K.K."/>
            <person name="Haas F.B."/>
            <person name="Vanderstraeten L."/>
            <person name="Becker D."/>
            <person name="Lang D."/>
            <person name="Vosolsobe S."/>
            <person name="Rombauts S."/>
            <person name="Wilhelmsson P.K.I."/>
            <person name="Janitza P."/>
            <person name="Kern R."/>
            <person name="Heyl A."/>
            <person name="Rumpler F."/>
            <person name="Villalobos L.I.A.C."/>
            <person name="Clay J.M."/>
            <person name="Skokan R."/>
            <person name="Toyoda A."/>
            <person name="Suzuki Y."/>
            <person name="Kagoshima H."/>
            <person name="Schijlen E."/>
            <person name="Tajeshwar N."/>
            <person name="Catarino B."/>
            <person name="Hetherington A.J."/>
            <person name="Saltykova A."/>
            <person name="Bonnot C."/>
            <person name="Breuninger H."/>
            <person name="Symeonidi A."/>
            <person name="Radhakrishnan G.V."/>
            <person name="Van Nieuwerburgh F."/>
            <person name="Deforce D."/>
            <person name="Chang C."/>
            <person name="Karol K.G."/>
            <person name="Hedrich R."/>
            <person name="Ulvskov P."/>
            <person name="Glockner G."/>
            <person name="Delwiche C.F."/>
            <person name="Petrasek J."/>
            <person name="Van de Peer Y."/>
            <person name="Friml J."/>
            <person name="Beilby M."/>
            <person name="Dolan L."/>
            <person name="Kohara Y."/>
            <person name="Sugano S."/>
            <person name="Fujiyama A."/>
            <person name="Delaux P.-M."/>
            <person name="Quint M."/>
            <person name="TheiBen G."/>
            <person name="Hagemann M."/>
            <person name="Harholt J."/>
            <person name="Dunand C."/>
            <person name="Zachgo S."/>
            <person name="Langdale J."/>
            <person name="Maumus F."/>
            <person name="Straeten D.V.D."/>
            <person name="Gould S.B."/>
            <person name="Rensing S.A."/>
        </authorList>
    </citation>
    <scope>NUCLEOTIDE SEQUENCE [LARGE SCALE GENOMIC DNA]</scope>
    <source>
        <strain evidence="3 4">S276</strain>
    </source>
</reference>
<feature type="compositionally biased region" description="Basic and acidic residues" evidence="1">
    <location>
        <begin position="113"/>
        <end position="129"/>
    </location>
</feature>
<sequence>MGRVATTTPLGESPSLSPSEFQLPSKACGNGGNVFVTVGTTSFDALVKAVDTEEFRDILRSRGYNSLTMQIGRGRYIPSCGCGDDSSSEKEGESISYSCKEEEEEEEEEEESNTERNSKKTRKQSEDNNSRFASSSTSSLSGEASTFSVRGFRFRPSLAADMQSAALVISHAGSGSIFEALKYMRPLVVVVNEDLMDNHQKELASELASRKHLFYASCSNLADVMRTVDLSSLVEYPAGDPDRFVKSIGEFLGFPPSL</sequence>
<dbReference type="Proteomes" id="UP000265515">
    <property type="component" value="Unassembled WGS sequence"/>
</dbReference>
<accession>A0A388JML4</accession>
<evidence type="ECO:0000256" key="1">
    <source>
        <dbReference type="SAM" id="MobiDB-lite"/>
    </source>
</evidence>
<dbReference type="GO" id="GO:0006488">
    <property type="term" value="P:dolichol-linked oligosaccharide biosynthetic process"/>
    <property type="evidence" value="ECO:0007669"/>
    <property type="project" value="TreeGrafter"/>
</dbReference>
<dbReference type="OrthoDB" id="20273at2759"/>
<dbReference type="EMBL" id="BFEA01000002">
    <property type="protein sequence ID" value="GBG59044.1"/>
    <property type="molecule type" value="Genomic_DNA"/>
</dbReference>
<gene>
    <name evidence="3" type="ORF">CBR_g24390</name>
</gene>
<dbReference type="InterPro" id="IPR007235">
    <property type="entry name" value="Glyco_trans_28_C"/>
</dbReference>
<dbReference type="Gene3D" id="3.40.50.2000">
    <property type="entry name" value="Glycogen Phosphorylase B"/>
    <property type="match status" value="1"/>
</dbReference>
<dbReference type="PANTHER" id="PTHR47043:SF1">
    <property type="entry name" value="UDP-N-ACETYLGLUCOSAMINE TRANSFERASE SUBUNIT ALG13"/>
    <property type="match status" value="1"/>
</dbReference>
<evidence type="ECO:0000259" key="2">
    <source>
        <dbReference type="Pfam" id="PF04101"/>
    </source>
</evidence>
<comment type="caution">
    <text evidence="3">The sequence shown here is derived from an EMBL/GenBank/DDBJ whole genome shotgun (WGS) entry which is preliminary data.</text>
</comment>
<evidence type="ECO:0000313" key="4">
    <source>
        <dbReference type="Proteomes" id="UP000265515"/>
    </source>
</evidence>
<dbReference type="OMA" id="QYKFRPN"/>
<feature type="compositionally biased region" description="Low complexity" evidence="1">
    <location>
        <begin position="130"/>
        <end position="142"/>
    </location>
</feature>
<keyword evidence="4" id="KW-1185">Reference proteome</keyword>
<feature type="region of interest" description="Disordered" evidence="1">
    <location>
        <begin position="78"/>
        <end position="142"/>
    </location>
</feature>
<dbReference type="SUPFAM" id="SSF53756">
    <property type="entry name" value="UDP-Glycosyltransferase/glycogen phosphorylase"/>
    <property type="match status" value="1"/>
</dbReference>
<dbReference type="AlphaFoldDB" id="A0A388JML4"/>
<protein>
    <recommendedName>
        <fullName evidence="2">Glycosyl transferase family 28 C-terminal domain-containing protein</fullName>
    </recommendedName>
</protein>
<dbReference type="Pfam" id="PF04101">
    <property type="entry name" value="Glyco_tran_28_C"/>
    <property type="match status" value="1"/>
</dbReference>
<dbReference type="PANTHER" id="PTHR47043">
    <property type="entry name" value="UDP-N-ACETYLGLUCOSAMINE TRANSFERASE SUBUNIT ALG13"/>
    <property type="match status" value="1"/>
</dbReference>
<dbReference type="InterPro" id="IPR052474">
    <property type="entry name" value="UDP-GlcNAc_transferase"/>
</dbReference>
<dbReference type="Gramene" id="GBG59044">
    <property type="protein sequence ID" value="GBG59044"/>
    <property type="gene ID" value="CBR_g24390"/>
</dbReference>
<organism evidence="3 4">
    <name type="scientific">Chara braunii</name>
    <name type="common">Braun's stonewort</name>
    <dbReference type="NCBI Taxonomy" id="69332"/>
    <lineage>
        <taxon>Eukaryota</taxon>
        <taxon>Viridiplantae</taxon>
        <taxon>Streptophyta</taxon>
        <taxon>Charophyceae</taxon>
        <taxon>Charales</taxon>
        <taxon>Characeae</taxon>
        <taxon>Chara</taxon>
    </lineage>
</organism>
<feature type="compositionally biased region" description="Acidic residues" evidence="1">
    <location>
        <begin position="101"/>
        <end position="112"/>
    </location>
</feature>
<feature type="domain" description="Glycosyl transferase family 28 C-terminal" evidence="2">
    <location>
        <begin position="118"/>
        <end position="234"/>
    </location>
</feature>
<dbReference type="STRING" id="69332.A0A388JML4"/>
<dbReference type="GO" id="GO:0016758">
    <property type="term" value="F:hexosyltransferase activity"/>
    <property type="evidence" value="ECO:0007669"/>
    <property type="project" value="InterPro"/>
</dbReference>
<dbReference type="GO" id="GO:0043541">
    <property type="term" value="C:UDP-N-acetylglucosamine transferase complex"/>
    <property type="evidence" value="ECO:0007669"/>
    <property type="project" value="TreeGrafter"/>
</dbReference>
<proteinExistence type="predicted"/>
<name>A0A388JML4_CHABU</name>
<evidence type="ECO:0000313" key="3">
    <source>
        <dbReference type="EMBL" id="GBG59044.1"/>
    </source>
</evidence>